<evidence type="ECO:0000313" key="2">
    <source>
        <dbReference type="EMBL" id="KAK1406852.1"/>
    </source>
</evidence>
<dbReference type="PANTHER" id="PTHR11926">
    <property type="entry name" value="GLUCOSYL/GLUCURONOSYL TRANSFERASES"/>
    <property type="match status" value="1"/>
</dbReference>
<dbReference type="Gene3D" id="3.40.50.2000">
    <property type="entry name" value="Glycogen Phosphorylase B"/>
    <property type="match status" value="1"/>
</dbReference>
<evidence type="ECO:0000256" key="1">
    <source>
        <dbReference type="ARBA" id="ARBA00009995"/>
    </source>
</evidence>
<dbReference type="PANTHER" id="PTHR11926:SF1557">
    <property type="entry name" value="7-DEOXYLOGANETIN GLUCOSYLTRANSFERASE"/>
    <property type="match status" value="1"/>
</dbReference>
<gene>
    <name evidence="2" type="ORF">QVD17_38460</name>
</gene>
<evidence type="ECO:0000313" key="3">
    <source>
        <dbReference type="Proteomes" id="UP001229421"/>
    </source>
</evidence>
<dbReference type="EMBL" id="JAUHHV010000011">
    <property type="protein sequence ID" value="KAK1406852.1"/>
    <property type="molecule type" value="Genomic_DNA"/>
</dbReference>
<sequence length="144" mass="16303">MSGIRLKDIPSFIRIIYPGDDYMVQFMCSQVEKAKRANSAIMFNTFHELEHDVLESLASIPTNELLVELQQMGCRNAAMEIDNNVKRDEVAKLVVELMEEEKGKEIKKNVIKLKNKALEACTSPSGSSLVNLEKVVELMHTFSK</sequence>
<comment type="caution">
    <text evidence="2">The sequence shown here is derived from an EMBL/GenBank/DDBJ whole genome shotgun (WGS) entry which is preliminary data.</text>
</comment>
<proteinExistence type="inferred from homology"/>
<name>A0AAD8JLV5_TARER</name>
<reference evidence="2" key="1">
    <citation type="journal article" date="2023" name="bioRxiv">
        <title>Improved chromosome-level genome assembly for marigold (Tagetes erecta).</title>
        <authorList>
            <person name="Jiang F."/>
            <person name="Yuan L."/>
            <person name="Wang S."/>
            <person name="Wang H."/>
            <person name="Xu D."/>
            <person name="Wang A."/>
            <person name="Fan W."/>
        </authorList>
    </citation>
    <scope>NUCLEOTIDE SEQUENCE</scope>
    <source>
        <strain evidence="2">WSJ</strain>
        <tissue evidence="2">Leaf</tissue>
    </source>
</reference>
<accession>A0AAD8JLV5</accession>
<dbReference type="GO" id="GO:0080044">
    <property type="term" value="F:quercetin 7-O-glucosyltransferase activity"/>
    <property type="evidence" value="ECO:0007669"/>
    <property type="project" value="TreeGrafter"/>
</dbReference>
<comment type="similarity">
    <text evidence="1">Belongs to the UDP-glycosyltransferase family.</text>
</comment>
<dbReference type="Proteomes" id="UP001229421">
    <property type="component" value="Unassembled WGS sequence"/>
</dbReference>
<protein>
    <submittedName>
        <fullName evidence="2">Uncharacterized protein</fullName>
    </submittedName>
</protein>
<keyword evidence="3" id="KW-1185">Reference proteome</keyword>
<dbReference type="AlphaFoldDB" id="A0AAD8JLV5"/>
<organism evidence="2 3">
    <name type="scientific">Tagetes erecta</name>
    <name type="common">African marigold</name>
    <dbReference type="NCBI Taxonomy" id="13708"/>
    <lineage>
        <taxon>Eukaryota</taxon>
        <taxon>Viridiplantae</taxon>
        <taxon>Streptophyta</taxon>
        <taxon>Embryophyta</taxon>
        <taxon>Tracheophyta</taxon>
        <taxon>Spermatophyta</taxon>
        <taxon>Magnoliopsida</taxon>
        <taxon>eudicotyledons</taxon>
        <taxon>Gunneridae</taxon>
        <taxon>Pentapetalae</taxon>
        <taxon>asterids</taxon>
        <taxon>campanulids</taxon>
        <taxon>Asterales</taxon>
        <taxon>Asteraceae</taxon>
        <taxon>Asteroideae</taxon>
        <taxon>Heliantheae alliance</taxon>
        <taxon>Tageteae</taxon>
        <taxon>Tagetes</taxon>
    </lineage>
</organism>
<dbReference type="SUPFAM" id="SSF53756">
    <property type="entry name" value="UDP-Glycosyltransferase/glycogen phosphorylase"/>
    <property type="match status" value="1"/>
</dbReference>
<dbReference type="GO" id="GO:0080043">
    <property type="term" value="F:quercetin 3-O-glucosyltransferase activity"/>
    <property type="evidence" value="ECO:0007669"/>
    <property type="project" value="TreeGrafter"/>
</dbReference>